<organism evidence="5 6">
    <name type="scientific">Opisthorchis viverrini</name>
    <name type="common">Southeast Asian liver fluke</name>
    <dbReference type="NCBI Taxonomy" id="6198"/>
    <lineage>
        <taxon>Eukaryota</taxon>
        <taxon>Metazoa</taxon>
        <taxon>Spiralia</taxon>
        <taxon>Lophotrochozoa</taxon>
        <taxon>Platyhelminthes</taxon>
        <taxon>Trematoda</taxon>
        <taxon>Digenea</taxon>
        <taxon>Opisthorchiida</taxon>
        <taxon>Opisthorchiata</taxon>
        <taxon>Opisthorchiidae</taxon>
        <taxon>Opisthorchis</taxon>
    </lineage>
</organism>
<dbReference type="EMBL" id="KV906238">
    <property type="protein sequence ID" value="OON15102.1"/>
    <property type="molecule type" value="Genomic_DNA"/>
</dbReference>
<dbReference type="FunFam" id="3.80.10.10:FF:001164">
    <property type="entry name" value="GH01279p"/>
    <property type="match status" value="2"/>
</dbReference>
<sequence length="761" mass="84566">MSTTDRPPNKDNTTGDPRIRIPPSTSPILSGDVVDHSYIPSRNLVEPDVSQYSHSPVSSLKNIDGGSKSRHKSFNSTVAAKPSFSGANGSDNARKTVLLQPHDGKKFRLHPKSSLRKQRSPDLYRELAECRESKNNVLDLSHCELQQLPNGIFDDLPGLTELYLYTNKLTSLPASIGQLAHLRRLSIQQNMLARLPKEMAKLTGLEVLDLRHNRLEGNLPECLPSLKQLKSLFLKFNKLSNISGIENLKHLTCLVLGQNSLKNDLPDVIGQLTCLTTLDLSNNQITSLPENIGNCTALKSLNLQHNQLQRLPNSIGSLRNLSKLSIKYNQLVEIPQSLANCVLLDEFNVESNQLSSLPDELLLSLPGLVNITLSRNHFTDFPTGGPGQFKNCIVSLSVPSNRTISYVPPWFFSLNVDYNQITTIPQSIFSEATRLNRLNLCDNNITCLVPSDLHHWSSVVELNLGSNRLTSLPAEIGELQHLEVLELNFNQLRVLPDEITKLSKLRILGLDSNELESLPEDLSGLVSLQELNVLSNRLTTFPRSVENLPKLKVIKAGENDIQRLPPELGNMSALQELHLNDNLNLNSLPVELSLCKNLKILSLENCPLRDIERNVVEGGSAMIIYVSLPSLRLSRAISSNPVSSLFCFPIFSVLATSHPVPTSDRRLATDCLPELCAKFAKPRPDYCATVKRLTSCKCLTICIDATNLCCEVGVDFTYNKLLSAHLQFEDNFCASVDQNRCTLKYRRAELLKPNLVKLSSL</sequence>
<dbReference type="InterPro" id="IPR055414">
    <property type="entry name" value="LRR_R13L4/SHOC2-like"/>
</dbReference>
<evidence type="ECO:0000313" key="6">
    <source>
        <dbReference type="Proteomes" id="UP000243686"/>
    </source>
</evidence>
<feature type="region of interest" description="Disordered" evidence="3">
    <location>
        <begin position="1"/>
        <end position="33"/>
    </location>
</feature>
<keyword evidence="6" id="KW-1185">Reference proteome</keyword>
<dbReference type="GO" id="GO:0005737">
    <property type="term" value="C:cytoplasm"/>
    <property type="evidence" value="ECO:0007669"/>
    <property type="project" value="TreeGrafter"/>
</dbReference>
<evidence type="ECO:0000256" key="2">
    <source>
        <dbReference type="ARBA" id="ARBA00022737"/>
    </source>
</evidence>
<dbReference type="SUPFAM" id="SSF52058">
    <property type="entry name" value="L domain-like"/>
    <property type="match status" value="2"/>
</dbReference>
<keyword evidence="1" id="KW-0433">Leucine-rich repeat</keyword>
<evidence type="ECO:0000259" key="4">
    <source>
        <dbReference type="Pfam" id="PF23598"/>
    </source>
</evidence>
<dbReference type="AlphaFoldDB" id="A0A1S8WKX9"/>
<accession>A0A1S8WKX9</accession>
<feature type="compositionally biased region" description="Polar residues" evidence="3">
    <location>
        <begin position="1"/>
        <end position="15"/>
    </location>
</feature>
<keyword evidence="2" id="KW-0677">Repeat</keyword>
<protein>
    <submittedName>
        <fullName evidence="5">Leucine Rich repeat-containing domain protein</fullName>
    </submittedName>
</protein>
<evidence type="ECO:0000313" key="5">
    <source>
        <dbReference type="EMBL" id="OON15102.1"/>
    </source>
</evidence>
<dbReference type="Pfam" id="PF00560">
    <property type="entry name" value="LRR_1"/>
    <property type="match status" value="1"/>
</dbReference>
<dbReference type="InterPro" id="IPR032675">
    <property type="entry name" value="LRR_dom_sf"/>
</dbReference>
<dbReference type="PANTHER" id="PTHR48051">
    <property type="match status" value="1"/>
</dbReference>
<dbReference type="InterPro" id="IPR003591">
    <property type="entry name" value="Leu-rich_rpt_typical-subtyp"/>
</dbReference>
<dbReference type="Pfam" id="PF13855">
    <property type="entry name" value="LRR_8"/>
    <property type="match status" value="2"/>
</dbReference>
<proteinExistence type="predicted"/>
<dbReference type="InterPro" id="IPR050216">
    <property type="entry name" value="LRR_domain-containing"/>
</dbReference>
<feature type="compositionally biased region" description="Basic residues" evidence="3">
    <location>
        <begin position="105"/>
        <end position="118"/>
    </location>
</feature>
<feature type="compositionally biased region" description="Polar residues" evidence="3">
    <location>
        <begin position="50"/>
        <end position="61"/>
    </location>
</feature>
<feature type="domain" description="Disease resistance R13L4/SHOC-2-like LRR" evidence="4">
    <location>
        <begin position="240"/>
        <end position="411"/>
    </location>
</feature>
<dbReference type="Pfam" id="PF23598">
    <property type="entry name" value="LRR_14"/>
    <property type="match status" value="2"/>
</dbReference>
<dbReference type="SMART" id="SM00365">
    <property type="entry name" value="LRR_SD22"/>
    <property type="match status" value="8"/>
</dbReference>
<reference evidence="5 6" key="1">
    <citation type="submission" date="2015-03" db="EMBL/GenBank/DDBJ databases">
        <title>Draft genome of the nematode, Opisthorchis viverrini.</title>
        <authorList>
            <person name="Mitreva M."/>
        </authorList>
    </citation>
    <scope>NUCLEOTIDE SEQUENCE [LARGE SCALE GENOMIC DNA]</scope>
    <source>
        <strain evidence="5">Khon Kaen</strain>
    </source>
</reference>
<evidence type="ECO:0000256" key="1">
    <source>
        <dbReference type="ARBA" id="ARBA00022614"/>
    </source>
</evidence>
<dbReference type="Gene3D" id="3.80.10.10">
    <property type="entry name" value="Ribonuclease Inhibitor"/>
    <property type="match status" value="5"/>
</dbReference>
<dbReference type="SMART" id="SM00364">
    <property type="entry name" value="LRR_BAC"/>
    <property type="match status" value="14"/>
</dbReference>
<gene>
    <name evidence="5" type="ORF">X801_09099</name>
</gene>
<name>A0A1S8WKX9_OPIVI</name>
<dbReference type="PROSITE" id="PS51450">
    <property type="entry name" value="LRR"/>
    <property type="match status" value="4"/>
</dbReference>
<dbReference type="SMART" id="SM00369">
    <property type="entry name" value="LRR_TYP"/>
    <property type="match status" value="19"/>
</dbReference>
<dbReference type="Proteomes" id="UP000243686">
    <property type="component" value="Unassembled WGS sequence"/>
</dbReference>
<dbReference type="PRINTS" id="PR00019">
    <property type="entry name" value="LEURICHRPT"/>
</dbReference>
<feature type="region of interest" description="Disordered" evidence="3">
    <location>
        <begin position="49"/>
        <end position="120"/>
    </location>
</feature>
<dbReference type="InterPro" id="IPR001611">
    <property type="entry name" value="Leu-rich_rpt"/>
</dbReference>
<feature type="domain" description="Disease resistance R13L4/SHOC-2-like LRR" evidence="4">
    <location>
        <begin position="498"/>
        <end position="604"/>
    </location>
</feature>
<evidence type="ECO:0000256" key="3">
    <source>
        <dbReference type="SAM" id="MobiDB-lite"/>
    </source>
</evidence>
<dbReference type="PANTHER" id="PTHR48051:SF1">
    <property type="entry name" value="RAS SUPPRESSOR PROTEIN 1"/>
    <property type="match status" value="1"/>
</dbReference>